<dbReference type="RefSeq" id="WP_131475535.1">
    <property type="nucleotide sequence ID" value="NZ_SJPE01000004.1"/>
</dbReference>
<dbReference type="AlphaFoldDB" id="A0A4Q9Z6E5"/>
<protein>
    <submittedName>
        <fullName evidence="1">Uncharacterized protein</fullName>
    </submittedName>
</protein>
<accession>A0A4Q9Z6E5</accession>
<reference evidence="1 2" key="1">
    <citation type="submission" date="2019-02" db="EMBL/GenBank/DDBJ databases">
        <title>Flavobacterium sp. RD-2-33 isolated from forest soil.</title>
        <authorList>
            <person name="Chaudhary D.K."/>
        </authorList>
    </citation>
    <scope>NUCLEOTIDE SEQUENCE [LARGE SCALE GENOMIC DNA]</scope>
    <source>
        <strain evidence="1 2">RD-2-33</strain>
    </source>
</reference>
<dbReference type="EMBL" id="SJPE01000004">
    <property type="protein sequence ID" value="TBX70139.1"/>
    <property type="molecule type" value="Genomic_DNA"/>
</dbReference>
<gene>
    <name evidence="1" type="ORF">EZL74_05175</name>
</gene>
<dbReference type="Proteomes" id="UP000293300">
    <property type="component" value="Unassembled WGS sequence"/>
</dbReference>
<organism evidence="1 2">
    <name type="scientific">Flavobacterium silvisoli</name>
    <dbReference type="NCBI Taxonomy" id="2529433"/>
    <lineage>
        <taxon>Bacteria</taxon>
        <taxon>Pseudomonadati</taxon>
        <taxon>Bacteroidota</taxon>
        <taxon>Flavobacteriia</taxon>
        <taxon>Flavobacteriales</taxon>
        <taxon>Flavobacteriaceae</taxon>
        <taxon>Flavobacterium</taxon>
    </lineage>
</organism>
<keyword evidence="2" id="KW-1185">Reference proteome</keyword>
<evidence type="ECO:0000313" key="2">
    <source>
        <dbReference type="Proteomes" id="UP000293300"/>
    </source>
</evidence>
<sequence>MPCSKIIEYTQSGKLPITVEFYYKGDFLADPKTFFSSNLSVFENEFPKSDEIIAQIAAHQTYKNTHKLIISEYGFFRIQI</sequence>
<dbReference type="OrthoDB" id="1366781at2"/>
<proteinExistence type="predicted"/>
<name>A0A4Q9Z6E5_9FLAO</name>
<evidence type="ECO:0000313" key="1">
    <source>
        <dbReference type="EMBL" id="TBX70139.1"/>
    </source>
</evidence>
<comment type="caution">
    <text evidence="1">The sequence shown here is derived from an EMBL/GenBank/DDBJ whole genome shotgun (WGS) entry which is preliminary data.</text>
</comment>